<organism evidence="1 2">
    <name type="scientific">Paraflavisolibacter caeni</name>
    <dbReference type="NCBI Taxonomy" id="2982496"/>
    <lineage>
        <taxon>Bacteria</taxon>
        <taxon>Pseudomonadati</taxon>
        <taxon>Bacteroidota</taxon>
        <taxon>Chitinophagia</taxon>
        <taxon>Chitinophagales</taxon>
        <taxon>Chitinophagaceae</taxon>
        <taxon>Paraflavisolibacter</taxon>
    </lineage>
</organism>
<reference evidence="1" key="2">
    <citation type="submission" date="2023-04" db="EMBL/GenBank/DDBJ databases">
        <title>Paracnuella aquatica gen. nov., sp. nov., a member of the family Chitinophagaceae isolated from a hot spring.</title>
        <authorList>
            <person name="Wang C."/>
        </authorList>
    </citation>
    <scope>NUCLEOTIDE SEQUENCE</scope>
    <source>
        <strain evidence="1">LB-8</strain>
    </source>
</reference>
<comment type="caution">
    <text evidence="1">The sequence shown here is derived from an EMBL/GenBank/DDBJ whole genome shotgun (WGS) entry which is preliminary data.</text>
</comment>
<dbReference type="AlphaFoldDB" id="A0A9X2XQ33"/>
<dbReference type="Proteomes" id="UP001155483">
    <property type="component" value="Unassembled WGS sequence"/>
</dbReference>
<dbReference type="RefSeq" id="WP_279300288.1">
    <property type="nucleotide sequence ID" value="NZ_JAOTIF010000051.1"/>
</dbReference>
<sequence length="220" mass="25985">MIEPHNSIPHEIRTIQSHYDYTIYWLLIEKKGKEIYHPKFKLHEEDTTTILQLLIYFLQDAPMAQKYKIDLRKGIVLTGPVGCGKTSLMRLMNQVLSTNHQHMMRACREIAFEFATQGFEVIQRYTRGSFNQYTEQTVAYCFDDLGLEPVVQHYGNICNVMAEILLSRYDFFIRYKMLTHITTNLNSQEIEDRYGSRVRSRCREMFNLVSFNTDSVDKRS</sequence>
<reference evidence="1" key="1">
    <citation type="submission" date="2022-09" db="EMBL/GenBank/DDBJ databases">
        <authorList>
            <person name="Yuan C."/>
            <person name="Ke Z."/>
        </authorList>
    </citation>
    <scope>NUCLEOTIDE SEQUENCE</scope>
    <source>
        <strain evidence="1">LB-8</strain>
    </source>
</reference>
<name>A0A9X2XQ33_9BACT</name>
<dbReference type="Gene3D" id="3.40.50.300">
    <property type="entry name" value="P-loop containing nucleotide triphosphate hydrolases"/>
    <property type="match status" value="1"/>
</dbReference>
<evidence type="ECO:0000313" key="2">
    <source>
        <dbReference type="Proteomes" id="UP001155483"/>
    </source>
</evidence>
<dbReference type="InterPro" id="IPR027417">
    <property type="entry name" value="P-loop_NTPase"/>
</dbReference>
<dbReference type="SUPFAM" id="SSF52540">
    <property type="entry name" value="P-loop containing nucleoside triphosphate hydrolases"/>
    <property type="match status" value="1"/>
</dbReference>
<dbReference type="EMBL" id="JAOTIF010000051">
    <property type="protein sequence ID" value="MCU7552853.1"/>
    <property type="molecule type" value="Genomic_DNA"/>
</dbReference>
<keyword evidence="2" id="KW-1185">Reference proteome</keyword>
<accession>A0A9X2XQ33</accession>
<evidence type="ECO:0008006" key="3">
    <source>
        <dbReference type="Google" id="ProtNLM"/>
    </source>
</evidence>
<proteinExistence type="predicted"/>
<gene>
    <name evidence="1" type="ORF">OCK74_27285</name>
</gene>
<evidence type="ECO:0000313" key="1">
    <source>
        <dbReference type="EMBL" id="MCU7552853.1"/>
    </source>
</evidence>
<protein>
    <recommendedName>
        <fullName evidence="3">ATPase</fullName>
    </recommendedName>
</protein>